<feature type="transmembrane region" description="Helical" evidence="2">
    <location>
        <begin position="182"/>
        <end position="202"/>
    </location>
</feature>
<dbReference type="GO" id="GO:0016747">
    <property type="term" value="F:acyltransferase activity, transferring groups other than amino-acyl groups"/>
    <property type="evidence" value="ECO:0007669"/>
    <property type="project" value="InterPro"/>
</dbReference>
<feature type="compositionally biased region" description="Basic and acidic residues" evidence="1">
    <location>
        <begin position="243"/>
        <end position="257"/>
    </location>
</feature>
<feature type="transmembrane region" description="Helical" evidence="2">
    <location>
        <begin position="359"/>
        <end position="387"/>
    </location>
</feature>
<dbReference type="InterPro" id="IPR002656">
    <property type="entry name" value="Acyl_transf_3_dom"/>
</dbReference>
<feature type="transmembrane region" description="Helical" evidence="2">
    <location>
        <begin position="501"/>
        <end position="526"/>
    </location>
</feature>
<name>A0A9Q0YFI3_HOLLE</name>
<sequence length="656" mass="75009">MQEIRSSVDIDEYIKQEMSKPVKGTGMTEIELIEKILSKKEEIISKLDERSFVTCLTDLGQYLTDLVEGKVYAWQMRKSYGDQFALLAMLFTWRFEHLGLYEVCESVQADNPDAPFETTHCTEHNPVAEGLPYYKRGLCVPATCSNVNLTVLYNVAYAVLGLENLVGTYVTCITDVPWEWDAIFVTCLLGFFGILVTVGTIYDIAYRRRRLAVIVEASPVQNERPKEIGKHEVIQNVYNEEDGDKKHEDSPFHHEGPSEDQSQQQLYMTSAEEQKLAQKESEKGMKFGRLGNLLTSFSAVYNCNKILSAKKNSSSLSCLNGIRVLSMFWVIWGHSNQFPVYNGHLDNGEYQYDTVFSKYWFNSLIFASYSVDSFFVLSGLLVTYLTLKELKANKGKVNWFLYYFHRFWRLTPVYMITIGIHTSLLIHVGTGSMKIETAQYEKNICADYWWTNLLYINNLYPFPGILGGCMGWSWYLANDMQFYIISPLFIILLYNHRTSKLGIAAVIAMCVSSIIVTATLTGYYGLPVGKSFYYYNDRMLEFPDGTATDVTYGKPWCRIQSYMVGVFVGYFLYRHIYIKKIRMHWLVPAIGWFFAIGIMYAILYALHGTSNQDPPPQWFSAVWGGVCRALFSMGVAWVAFACSTGYGESHMTSSTF</sequence>
<proteinExistence type="predicted"/>
<dbReference type="AlphaFoldDB" id="A0A9Q0YFI3"/>
<protein>
    <submittedName>
        <fullName evidence="4">Nose resistant to fluoxetine protein 6</fullName>
    </submittedName>
</protein>
<dbReference type="Proteomes" id="UP001152320">
    <property type="component" value="Chromosome 21"/>
</dbReference>
<dbReference type="OrthoDB" id="118951at2759"/>
<keyword evidence="2" id="KW-0472">Membrane</keyword>
<accession>A0A9Q0YFI3</accession>
<evidence type="ECO:0000313" key="5">
    <source>
        <dbReference type="Proteomes" id="UP001152320"/>
    </source>
</evidence>
<evidence type="ECO:0000256" key="1">
    <source>
        <dbReference type="SAM" id="MobiDB-lite"/>
    </source>
</evidence>
<evidence type="ECO:0000313" key="4">
    <source>
        <dbReference type="EMBL" id="KAJ8021718.1"/>
    </source>
</evidence>
<feature type="transmembrane region" description="Helical" evidence="2">
    <location>
        <begin position="559"/>
        <end position="578"/>
    </location>
</feature>
<evidence type="ECO:0000259" key="3">
    <source>
        <dbReference type="Pfam" id="PF01757"/>
    </source>
</evidence>
<dbReference type="PANTHER" id="PTHR11161:SF0">
    <property type="entry name" value="O-ACYLTRANSFERASE LIKE PROTEIN"/>
    <property type="match status" value="1"/>
</dbReference>
<feature type="transmembrane region" description="Helical" evidence="2">
    <location>
        <begin position="585"/>
        <end position="606"/>
    </location>
</feature>
<dbReference type="InterPro" id="IPR052728">
    <property type="entry name" value="O2_lipid_transport_reg"/>
</dbReference>
<dbReference type="EMBL" id="JAIZAY010000021">
    <property type="protein sequence ID" value="KAJ8021718.1"/>
    <property type="molecule type" value="Genomic_DNA"/>
</dbReference>
<reference evidence="4" key="1">
    <citation type="submission" date="2021-10" db="EMBL/GenBank/DDBJ databases">
        <title>Tropical sea cucumber genome reveals ecological adaptation and Cuvierian tubules defense mechanism.</title>
        <authorList>
            <person name="Chen T."/>
        </authorList>
    </citation>
    <scope>NUCLEOTIDE SEQUENCE</scope>
    <source>
        <strain evidence="4">Nanhai2018</strain>
        <tissue evidence="4">Muscle</tissue>
    </source>
</reference>
<keyword evidence="5" id="KW-1185">Reference proteome</keyword>
<feature type="transmembrane region" description="Helical" evidence="2">
    <location>
        <begin position="407"/>
        <end position="426"/>
    </location>
</feature>
<dbReference type="Pfam" id="PF01757">
    <property type="entry name" value="Acyl_transf_3"/>
    <property type="match status" value="1"/>
</dbReference>
<organism evidence="4 5">
    <name type="scientific">Holothuria leucospilota</name>
    <name type="common">Black long sea cucumber</name>
    <name type="synonym">Mertensiothuria leucospilota</name>
    <dbReference type="NCBI Taxonomy" id="206669"/>
    <lineage>
        <taxon>Eukaryota</taxon>
        <taxon>Metazoa</taxon>
        <taxon>Echinodermata</taxon>
        <taxon>Eleutherozoa</taxon>
        <taxon>Echinozoa</taxon>
        <taxon>Holothuroidea</taxon>
        <taxon>Aspidochirotacea</taxon>
        <taxon>Aspidochirotida</taxon>
        <taxon>Holothuriidae</taxon>
        <taxon>Holothuria</taxon>
    </lineage>
</organism>
<comment type="caution">
    <text evidence="4">The sequence shown here is derived from an EMBL/GenBank/DDBJ whole genome shotgun (WGS) entry which is preliminary data.</text>
</comment>
<feature type="transmembrane region" description="Helical" evidence="2">
    <location>
        <begin position="472"/>
        <end position="494"/>
    </location>
</feature>
<feature type="region of interest" description="Disordered" evidence="1">
    <location>
        <begin position="243"/>
        <end position="267"/>
    </location>
</feature>
<feature type="transmembrane region" description="Helical" evidence="2">
    <location>
        <begin position="618"/>
        <end position="642"/>
    </location>
</feature>
<dbReference type="PANTHER" id="PTHR11161">
    <property type="entry name" value="O-ACYLTRANSFERASE"/>
    <property type="match status" value="1"/>
</dbReference>
<evidence type="ECO:0000256" key="2">
    <source>
        <dbReference type="SAM" id="Phobius"/>
    </source>
</evidence>
<keyword evidence="2" id="KW-0812">Transmembrane</keyword>
<feature type="domain" description="Acyltransferase 3" evidence="3">
    <location>
        <begin position="318"/>
        <end position="640"/>
    </location>
</feature>
<keyword evidence="2" id="KW-1133">Transmembrane helix</keyword>
<gene>
    <name evidence="4" type="ORF">HOLleu_38999</name>
</gene>